<dbReference type="EC" id="2.7.13.3" evidence="2"/>
<dbReference type="PANTHER" id="PTHR41523">
    <property type="entry name" value="TWO-COMPONENT SYSTEM SENSOR PROTEIN"/>
    <property type="match status" value="1"/>
</dbReference>
<dbReference type="InterPro" id="IPR036890">
    <property type="entry name" value="HATPase_C_sf"/>
</dbReference>
<sequence>MAVTDIQVGSSDAARIAALDDLAILDTEPEVGFDDIVLLASEMCGTPVALVSLVAENRQWFKARVGFPACETPLSQSVCSLALRQGGTFTIPDLALDERTKGSPLVARDPFIRFYAGAPLRTREGVPIGMLCVIDTEPRPAGLSEVQTRGLEALARQVEAQLELRRLLAERAGAAAERLAMEAARKRHQELLSLELGHRLKNILALVHSIAERTLRGAEVPAEARSALLDRIRALGKAQDILLAGSAEAASMSALVRDATGPHDRGGDGARFRVSGPEIAVGAKAALMLALALHELSTNAAKYGALSSPGGTVDIGWSIAAGGGEPVVELVWRESGGPAVAPPRHEGFGTRLIGRALAETVRGTAALEYPPGGAVCRIEAPLSGFSNAGA</sequence>
<dbReference type="EMBL" id="CADCTG010000110">
    <property type="protein sequence ID" value="CAA9229802.1"/>
    <property type="molecule type" value="Genomic_DNA"/>
</dbReference>
<comment type="catalytic activity">
    <reaction evidence="1">
        <text>ATP + protein L-histidine = ADP + protein N-phospho-L-histidine.</text>
        <dbReference type="EC" id="2.7.13.3"/>
    </reaction>
</comment>
<dbReference type="SMART" id="SM00911">
    <property type="entry name" value="HWE_HK"/>
    <property type="match status" value="1"/>
</dbReference>
<evidence type="ECO:0000256" key="1">
    <source>
        <dbReference type="ARBA" id="ARBA00000085"/>
    </source>
</evidence>
<keyword evidence="5" id="KW-0547">Nucleotide-binding</keyword>
<evidence type="ECO:0000256" key="2">
    <source>
        <dbReference type="ARBA" id="ARBA00012438"/>
    </source>
</evidence>
<dbReference type="AlphaFoldDB" id="A0A6J4HRA0"/>
<evidence type="ECO:0000256" key="4">
    <source>
        <dbReference type="ARBA" id="ARBA00022679"/>
    </source>
</evidence>
<evidence type="ECO:0000256" key="5">
    <source>
        <dbReference type="ARBA" id="ARBA00022741"/>
    </source>
</evidence>
<keyword evidence="3" id="KW-0597">Phosphoprotein</keyword>
<dbReference type="InterPro" id="IPR011102">
    <property type="entry name" value="Sig_transdc_His_kinase_HWE"/>
</dbReference>
<evidence type="ECO:0000313" key="10">
    <source>
        <dbReference type="EMBL" id="CAA9229802.1"/>
    </source>
</evidence>
<dbReference type="Pfam" id="PF07536">
    <property type="entry name" value="HWE_HK"/>
    <property type="match status" value="1"/>
</dbReference>
<keyword evidence="4" id="KW-0808">Transferase</keyword>
<evidence type="ECO:0000256" key="3">
    <source>
        <dbReference type="ARBA" id="ARBA00022553"/>
    </source>
</evidence>
<dbReference type="GO" id="GO:0005524">
    <property type="term" value="F:ATP binding"/>
    <property type="evidence" value="ECO:0007669"/>
    <property type="project" value="UniProtKB-KW"/>
</dbReference>
<evidence type="ECO:0000259" key="9">
    <source>
        <dbReference type="SMART" id="SM00911"/>
    </source>
</evidence>
<protein>
    <recommendedName>
        <fullName evidence="2">histidine kinase</fullName>
        <ecNumber evidence="2">2.7.13.3</ecNumber>
    </recommendedName>
</protein>
<organism evidence="10">
    <name type="scientific">uncultured Acetobacteraceae bacterium</name>
    <dbReference type="NCBI Taxonomy" id="169975"/>
    <lineage>
        <taxon>Bacteria</taxon>
        <taxon>Pseudomonadati</taxon>
        <taxon>Pseudomonadota</taxon>
        <taxon>Alphaproteobacteria</taxon>
        <taxon>Acetobacterales</taxon>
        <taxon>Acetobacteraceae</taxon>
        <taxon>environmental samples</taxon>
    </lineage>
</organism>
<dbReference type="InterPro" id="IPR003018">
    <property type="entry name" value="GAF"/>
</dbReference>
<dbReference type="GO" id="GO:0004673">
    <property type="term" value="F:protein histidine kinase activity"/>
    <property type="evidence" value="ECO:0007669"/>
    <property type="project" value="UniProtKB-EC"/>
</dbReference>
<reference evidence="10" key="1">
    <citation type="submission" date="2020-02" db="EMBL/GenBank/DDBJ databases">
        <authorList>
            <person name="Meier V. D."/>
        </authorList>
    </citation>
    <scope>NUCLEOTIDE SEQUENCE</scope>
    <source>
        <strain evidence="10">AVDCRST_MAG08</strain>
    </source>
</reference>
<feature type="domain" description="Signal transduction histidine kinase HWE region" evidence="9">
    <location>
        <begin position="195"/>
        <end position="278"/>
    </location>
</feature>
<dbReference type="SMART" id="SM00065">
    <property type="entry name" value="GAF"/>
    <property type="match status" value="1"/>
</dbReference>
<dbReference type="Gene3D" id="3.30.450.40">
    <property type="match status" value="1"/>
</dbReference>
<dbReference type="PANTHER" id="PTHR41523:SF7">
    <property type="entry name" value="HISTIDINE KINASE"/>
    <property type="match status" value="1"/>
</dbReference>
<keyword evidence="7" id="KW-0067">ATP-binding</keyword>
<keyword evidence="6" id="KW-0418">Kinase</keyword>
<gene>
    <name evidence="10" type="ORF">AVDCRST_MAG08-1037</name>
</gene>
<evidence type="ECO:0000256" key="7">
    <source>
        <dbReference type="ARBA" id="ARBA00022840"/>
    </source>
</evidence>
<evidence type="ECO:0000256" key="6">
    <source>
        <dbReference type="ARBA" id="ARBA00022777"/>
    </source>
</evidence>
<name>A0A6J4HRA0_9PROT</name>
<dbReference type="Gene3D" id="3.30.565.10">
    <property type="entry name" value="Histidine kinase-like ATPase, C-terminal domain"/>
    <property type="match status" value="1"/>
</dbReference>
<evidence type="ECO:0000259" key="8">
    <source>
        <dbReference type="SMART" id="SM00065"/>
    </source>
</evidence>
<accession>A0A6J4HRA0</accession>
<feature type="domain" description="GAF" evidence="8">
    <location>
        <begin position="28"/>
        <end position="172"/>
    </location>
</feature>
<dbReference type="SUPFAM" id="SSF55781">
    <property type="entry name" value="GAF domain-like"/>
    <property type="match status" value="1"/>
</dbReference>
<dbReference type="InterPro" id="IPR029016">
    <property type="entry name" value="GAF-like_dom_sf"/>
</dbReference>
<proteinExistence type="predicted"/>
<dbReference type="Pfam" id="PF13185">
    <property type="entry name" value="GAF_2"/>
    <property type="match status" value="1"/>
</dbReference>